<dbReference type="PANTHER" id="PTHR42648">
    <property type="entry name" value="TRANSPOSASE, PUTATIVE-RELATED"/>
    <property type="match status" value="1"/>
</dbReference>
<evidence type="ECO:0000256" key="2">
    <source>
        <dbReference type="ARBA" id="ARBA00022695"/>
    </source>
</evidence>
<dbReference type="InterPro" id="IPR036397">
    <property type="entry name" value="RNaseH_sf"/>
</dbReference>
<dbReference type="Gene3D" id="3.30.420.10">
    <property type="entry name" value="Ribonuclease H-like superfamily/Ribonuclease H"/>
    <property type="match status" value="1"/>
</dbReference>
<dbReference type="OrthoDB" id="3243429at2759"/>
<keyword evidence="3" id="KW-0540">Nuclease</keyword>
<evidence type="ECO:0000256" key="4">
    <source>
        <dbReference type="ARBA" id="ARBA00022723"/>
    </source>
</evidence>
<keyword evidence="7" id="KW-0460">Magnesium</keyword>
<dbReference type="PANTHER" id="PTHR42648:SF11">
    <property type="entry name" value="TRANSPOSON TY4-P GAG-POL POLYPROTEIN"/>
    <property type="match status" value="1"/>
</dbReference>
<keyword evidence="10" id="KW-0695">RNA-directed DNA polymerase</keyword>
<accession>A0A0L6UKY8</accession>
<dbReference type="Pfam" id="PF13976">
    <property type="entry name" value="gag_pre-integrs"/>
    <property type="match status" value="1"/>
</dbReference>
<evidence type="ECO:0000256" key="3">
    <source>
        <dbReference type="ARBA" id="ARBA00022722"/>
    </source>
</evidence>
<feature type="domain" description="Integrase catalytic" evidence="15">
    <location>
        <begin position="136"/>
        <end position="306"/>
    </location>
</feature>
<dbReference type="GO" id="GO:0046872">
    <property type="term" value="F:metal ion binding"/>
    <property type="evidence" value="ECO:0007669"/>
    <property type="project" value="UniProtKB-KW"/>
</dbReference>
<keyword evidence="5" id="KW-0255">Endonuclease</keyword>
<gene>
    <name evidence="16" type="ORF">VP01_515g10</name>
</gene>
<keyword evidence="2" id="KW-0548">Nucleotidyltransferase</keyword>
<evidence type="ECO:0000256" key="6">
    <source>
        <dbReference type="ARBA" id="ARBA00022801"/>
    </source>
</evidence>
<sequence>MKIKNESGSITLNNVYYSPNATCTLLSAETLRLGGGKLHVNDLGNVSVSFPNGFTLQSFSVHRRGQIPAVVILDNPPVVFVPPIKPAPSPKYIDCGDLSITLFSASLKESDALMWHRQLGHISLKCIIKMCSAGDLPGLPSKLTNKDFICEDCLVSKSKRQRGNRLSDRGELESMDVIVSDVLGPFVKGFSGVQRYIECMERLTGKKLKVFWTDGGGEFTSKVFLDWLDGKGISHQHSMLYEPEQKGAAERLHWTVGDMARTTLVASGLPVKFWGFAYLWGYFTHNRLVNSITGDKTPLELMFGKKPLYDQLRSFGEVAFVHKPDIYRKGKTNTRAWR</sequence>
<reference evidence="16 17" key="1">
    <citation type="submission" date="2015-08" db="EMBL/GenBank/DDBJ databases">
        <title>Next Generation Sequencing and Analysis of the Genome of Puccinia sorghi L Schw, the Causal Agent of Maize Common Rust.</title>
        <authorList>
            <person name="Rochi L."/>
            <person name="Burguener G."/>
            <person name="Darino M."/>
            <person name="Turjanski A."/>
            <person name="Kreff E."/>
            <person name="Dieguez M.J."/>
            <person name="Sacco F."/>
        </authorList>
    </citation>
    <scope>NUCLEOTIDE SEQUENCE [LARGE SCALE GENOMIC DNA]</scope>
    <source>
        <strain evidence="16 17">RO10H11247</strain>
    </source>
</reference>
<evidence type="ECO:0000256" key="1">
    <source>
        <dbReference type="ARBA" id="ARBA00022578"/>
    </source>
</evidence>
<dbReference type="InterPro" id="IPR025724">
    <property type="entry name" value="GAG-pre-integrase_dom"/>
</dbReference>
<dbReference type="SUPFAM" id="SSF53098">
    <property type="entry name" value="Ribonuclease H-like"/>
    <property type="match status" value="1"/>
</dbReference>
<evidence type="ECO:0000256" key="7">
    <source>
        <dbReference type="ARBA" id="ARBA00022842"/>
    </source>
</evidence>
<dbReference type="InterPro" id="IPR012337">
    <property type="entry name" value="RNaseH-like_sf"/>
</dbReference>
<dbReference type="STRING" id="27349.A0A0L6UKY8"/>
<dbReference type="VEuPathDB" id="FungiDB:VP01_515g10"/>
<dbReference type="GO" id="GO:0005634">
    <property type="term" value="C:nucleus"/>
    <property type="evidence" value="ECO:0007669"/>
    <property type="project" value="UniProtKB-ARBA"/>
</dbReference>
<keyword evidence="17" id="KW-1185">Reference proteome</keyword>
<dbReference type="InterPro" id="IPR001584">
    <property type="entry name" value="Integrase_cat-core"/>
</dbReference>
<keyword evidence="11" id="KW-0239">DNA-directed DNA polymerase</keyword>
<evidence type="ECO:0000256" key="14">
    <source>
        <dbReference type="ARBA" id="ARBA00049244"/>
    </source>
</evidence>
<keyword evidence="8" id="KW-0694">RNA-binding</keyword>
<comment type="catalytic activity">
    <reaction evidence="14">
        <text>DNA(n) + a 2'-deoxyribonucleoside 5'-triphosphate = DNA(n+1) + diphosphate</text>
        <dbReference type="Rhea" id="RHEA:22508"/>
        <dbReference type="Rhea" id="RHEA-COMP:17339"/>
        <dbReference type="Rhea" id="RHEA-COMP:17340"/>
        <dbReference type="ChEBI" id="CHEBI:33019"/>
        <dbReference type="ChEBI" id="CHEBI:61560"/>
        <dbReference type="ChEBI" id="CHEBI:173112"/>
        <dbReference type="EC" id="2.7.7.7"/>
    </reaction>
</comment>
<dbReference type="GO" id="GO:0016787">
    <property type="term" value="F:hydrolase activity"/>
    <property type="evidence" value="ECO:0007669"/>
    <property type="project" value="UniProtKB-KW"/>
</dbReference>
<dbReference type="GO" id="GO:0032196">
    <property type="term" value="P:transposition"/>
    <property type="evidence" value="ECO:0007669"/>
    <property type="project" value="UniProtKB-KW"/>
</dbReference>
<keyword evidence="12" id="KW-0233">DNA recombination</keyword>
<evidence type="ECO:0000313" key="17">
    <source>
        <dbReference type="Proteomes" id="UP000037035"/>
    </source>
</evidence>
<comment type="caution">
    <text evidence="16">The sequence shown here is derived from an EMBL/GenBank/DDBJ whole genome shotgun (WGS) entry which is preliminary data.</text>
</comment>
<evidence type="ECO:0000256" key="11">
    <source>
        <dbReference type="ARBA" id="ARBA00022932"/>
    </source>
</evidence>
<dbReference type="Proteomes" id="UP000037035">
    <property type="component" value="Unassembled WGS sequence"/>
</dbReference>
<keyword evidence="11" id="KW-0808">Transferase</keyword>
<dbReference type="GO" id="GO:0006310">
    <property type="term" value="P:DNA recombination"/>
    <property type="evidence" value="ECO:0007669"/>
    <property type="project" value="UniProtKB-KW"/>
</dbReference>
<evidence type="ECO:0000256" key="8">
    <source>
        <dbReference type="ARBA" id="ARBA00022884"/>
    </source>
</evidence>
<keyword evidence="9" id="KW-0229">DNA integration</keyword>
<keyword evidence="6" id="KW-0378">Hydrolase</keyword>
<keyword evidence="4" id="KW-0479">Metal-binding</keyword>
<proteinExistence type="predicted"/>
<dbReference type="InterPro" id="IPR039537">
    <property type="entry name" value="Retrotran_Ty1/copia-like"/>
</dbReference>
<keyword evidence="1" id="KW-0815">Transposition</keyword>
<dbReference type="GO" id="GO:0015074">
    <property type="term" value="P:DNA integration"/>
    <property type="evidence" value="ECO:0007669"/>
    <property type="project" value="UniProtKB-KW"/>
</dbReference>
<evidence type="ECO:0000256" key="12">
    <source>
        <dbReference type="ARBA" id="ARBA00023172"/>
    </source>
</evidence>
<dbReference type="GO" id="GO:0003723">
    <property type="term" value="F:RNA binding"/>
    <property type="evidence" value="ECO:0007669"/>
    <property type="project" value="UniProtKB-KW"/>
</dbReference>
<evidence type="ECO:0000256" key="5">
    <source>
        <dbReference type="ARBA" id="ARBA00022759"/>
    </source>
</evidence>
<dbReference type="GO" id="GO:0004519">
    <property type="term" value="F:endonuclease activity"/>
    <property type="evidence" value="ECO:0007669"/>
    <property type="project" value="UniProtKB-KW"/>
</dbReference>
<dbReference type="PROSITE" id="PS50994">
    <property type="entry name" value="INTEGRASE"/>
    <property type="match status" value="1"/>
</dbReference>
<protein>
    <recommendedName>
        <fullName evidence="15">Integrase catalytic domain-containing protein</fullName>
    </recommendedName>
</protein>
<evidence type="ECO:0000256" key="13">
    <source>
        <dbReference type="ARBA" id="ARBA00048173"/>
    </source>
</evidence>
<dbReference type="EMBL" id="LAVV01010342">
    <property type="protein sequence ID" value="KNZ49194.1"/>
    <property type="molecule type" value="Genomic_DNA"/>
</dbReference>
<name>A0A0L6UKY8_9BASI</name>
<dbReference type="GO" id="GO:0003887">
    <property type="term" value="F:DNA-directed DNA polymerase activity"/>
    <property type="evidence" value="ECO:0007669"/>
    <property type="project" value="UniProtKB-KW"/>
</dbReference>
<organism evidence="16 17">
    <name type="scientific">Puccinia sorghi</name>
    <dbReference type="NCBI Taxonomy" id="27349"/>
    <lineage>
        <taxon>Eukaryota</taxon>
        <taxon>Fungi</taxon>
        <taxon>Dikarya</taxon>
        <taxon>Basidiomycota</taxon>
        <taxon>Pucciniomycotina</taxon>
        <taxon>Pucciniomycetes</taxon>
        <taxon>Pucciniales</taxon>
        <taxon>Pucciniaceae</taxon>
        <taxon>Puccinia</taxon>
    </lineage>
</organism>
<evidence type="ECO:0000313" key="16">
    <source>
        <dbReference type="EMBL" id="KNZ49194.1"/>
    </source>
</evidence>
<evidence type="ECO:0000259" key="15">
    <source>
        <dbReference type="PROSITE" id="PS50994"/>
    </source>
</evidence>
<comment type="catalytic activity">
    <reaction evidence="13">
        <text>DNA(n) + a 2'-deoxyribonucleoside 5'-triphosphate = DNA(n+1) + diphosphate</text>
        <dbReference type="Rhea" id="RHEA:22508"/>
        <dbReference type="Rhea" id="RHEA-COMP:17339"/>
        <dbReference type="Rhea" id="RHEA-COMP:17340"/>
        <dbReference type="ChEBI" id="CHEBI:33019"/>
        <dbReference type="ChEBI" id="CHEBI:61560"/>
        <dbReference type="ChEBI" id="CHEBI:173112"/>
        <dbReference type="EC" id="2.7.7.49"/>
    </reaction>
</comment>
<dbReference type="AlphaFoldDB" id="A0A0L6UKY8"/>
<evidence type="ECO:0000256" key="10">
    <source>
        <dbReference type="ARBA" id="ARBA00022918"/>
    </source>
</evidence>
<evidence type="ECO:0000256" key="9">
    <source>
        <dbReference type="ARBA" id="ARBA00022908"/>
    </source>
</evidence>
<dbReference type="GO" id="GO:0003964">
    <property type="term" value="F:RNA-directed DNA polymerase activity"/>
    <property type="evidence" value="ECO:0007669"/>
    <property type="project" value="UniProtKB-KW"/>
</dbReference>